<dbReference type="GO" id="GO:0055085">
    <property type="term" value="P:transmembrane transport"/>
    <property type="evidence" value="ECO:0007669"/>
    <property type="project" value="InterPro"/>
</dbReference>
<protein>
    <submittedName>
        <fullName evidence="9">NitT/TauT family transport system permease protein</fullName>
    </submittedName>
</protein>
<dbReference type="Proteomes" id="UP000295525">
    <property type="component" value="Unassembled WGS sequence"/>
</dbReference>
<keyword evidence="2 7" id="KW-0813">Transport</keyword>
<organism evidence="9 10">
    <name type="scientific">Paralcaligenes ureilyticus</name>
    <dbReference type="NCBI Taxonomy" id="627131"/>
    <lineage>
        <taxon>Bacteria</taxon>
        <taxon>Pseudomonadati</taxon>
        <taxon>Pseudomonadota</taxon>
        <taxon>Betaproteobacteria</taxon>
        <taxon>Burkholderiales</taxon>
        <taxon>Alcaligenaceae</taxon>
        <taxon>Paralcaligenes</taxon>
    </lineage>
</organism>
<feature type="transmembrane region" description="Helical" evidence="7">
    <location>
        <begin position="71"/>
        <end position="97"/>
    </location>
</feature>
<dbReference type="Gene3D" id="1.10.3720.10">
    <property type="entry name" value="MetI-like"/>
    <property type="match status" value="1"/>
</dbReference>
<dbReference type="OrthoDB" id="8138334at2"/>
<comment type="similarity">
    <text evidence="7">Belongs to the binding-protein-dependent transport system permease family.</text>
</comment>
<dbReference type="PANTHER" id="PTHR30151">
    <property type="entry name" value="ALKANE SULFONATE ABC TRANSPORTER-RELATED, MEMBRANE SUBUNIT"/>
    <property type="match status" value="1"/>
</dbReference>
<evidence type="ECO:0000256" key="3">
    <source>
        <dbReference type="ARBA" id="ARBA00022475"/>
    </source>
</evidence>
<evidence type="ECO:0000256" key="6">
    <source>
        <dbReference type="ARBA" id="ARBA00023136"/>
    </source>
</evidence>
<reference evidence="9 10" key="1">
    <citation type="submission" date="2019-03" db="EMBL/GenBank/DDBJ databases">
        <title>Genomic Encyclopedia of Type Strains, Phase IV (KMG-IV): sequencing the most valuable type-strain genomes for metagenomic binning, comparative biology and taxonomic classification.</title>
        <authorList>
            <person name="Goeker M."/>
        </authorList>
    </citation>
    <scope>NUCLEOTIDE SEQUENCE [LARGE SCALE GENOMIC DNA]</scope>
    <source>
        <strain evidence="9 10">DSM 24591</strain>
    </source>
</reference>
<dbReference type="EMBL" id="SMAJ01000014">
    <property type="protein sequence ID" value="TCT03716.1"/>
    <property type="molecule type" value="Genomic_DNA"/>
</dbReference>
<evidence type="ECO:0000256" key="7">
    <source>
        <dbReference type="RuleBase" id="RU363032"/>
    </source>
</evidence>
<feature type="transmembrane region" description="Helical" evidence="7">
    <location>
        <begin position="230"/>
        <end position="250"/>
    </location>
</feature>
<feature type="domain" description="ABC transmembrane type-1" evidence="8">
    <location>
        <begin position="69"/>
        <end position="253"/>
    </location>
</feature>
<keyword evidence="4 7" id="KW-0812">Transmembrane</keyword>
<dbReference type="InterPro" id="IPR000515">
    <property type="entry name" value="MetI-like"/>
</dbReference>
<dbReference type="PROSITE" id="PS50928">
    <property type="entry name" value="ABC_TM1"/>
    <property type="match status" value="1"/>
</dbReference>
<sequence length="260" mass="28680">MTSPAQTARRRETLVIFALQIIALVALFLVWELVSERKWIDPLFIGRPSKIFEYLYTATFVDQSLFKEAGWTLWATAAAFVLGSIGGIVFGLLFVVYPPVERFFDPMFSALNALPRIALAPLFILWFGLGSSSKIALGFSLTFFIVLNSTVAGARSVDSDWLILSRMLGASRAKIFFKVTLVSAVPTIFAGLRLGMIYALLGVIGGEIIASQHGLGQLLTYLAGTFDTNGVFGVLFFLALLGVMLIKLMSMLENYLLRWK</sequence>
<dbReference type="InterPro" id="IPR035906">
    <property type="entry name" value="MetI-like_sf"/>
</dbReference>
<evidence type="ECO:0000256" key="4">
    <source>
        <dbReference type="ARBA" id="ARBA00022692"/>
    </source>
</evidence>
<accession>A0A4R3LUL9</accession>
<feature type="transmembrane region" description="Helical" evidence="7">
    <location>
        <begin position="109"/>
        <end position="129"/>
    </location>
</feature>
<keyword evidence="5 7" id="KW-1133">Transmembrane helix</keyword>
<keyword evidence="3" id="KW-1003">Cell membrane</keyword>
<dbReference type="SUPFAM" id="SSF161098">
    <property type="entry name" value="MetI-like"/>
    <property type="match status" value="1"/>
</dbReference>
<feature type="transmembrane region" description="Helical" evidence="7">
    <location>
        <begin position="175"/>
        <end position="201"/>
    </location>
</feature>
<dbReference type="RefSeq" id="WP_132584218.1">
    <property type="nucleotide sequence ID" value="NZ_SMAJ01000014.1"/>
</dbReference>
<dbReference type="CDD" id="cd06261">
    <property type="entry name" value="TM_PBP2"/>
    <property type="match status" value="1"/>
</dbReference>
<dbReference type="AlphaFoldDB" id="A0A4R3LUL9"/>
<evidence type="ECO:0000256" key="5">
    <source>
        <dbReference type="ARBA" id="ARBA00022989"/>
    </source>
</evidence>
<dbReference type="PANTHER" id="PTHR30151:SF20">
    <property type="entry name" value="ABC TRANSPORTER PERMEASE PROTEIN HI_0355-RELATED"/>
    <property type="match status" value="1"/>
</dbReference>
<feature type="transmembrane region" description="Helical" evidence="7">
    <location>
        <begin position="12"/>
        <end position="31"/>
    </location>
</feature>
<evidence type="ECO:0000259" key="8">
    <source>
        <dbReference type="PROSITE" id="PS50928"/>
    </source>
</evidence>
<keyword evidence="10" id="KW-1185">Reference proteome</keyword>
<comment type="caution">
    <text evidence="9">The sequence shown here is derived from an EMBL/GenBank/DDBJ whole genome shotgun (WGS) entry which is preliminary data.</text>
</comment>
<gene>
    <name evidence="9" type="ORF">EDC26_11422</name>
</gene>
<evidence type="ECO:0000313" key="10">
    <source>
        <dbReference type="Proteomes" id="UP000295525"/>
    </source>
</evidence>
<proteinExistence type="inferred from homology"/>
<dbReference type="GO" id="GO:0005886">
    <property type="term" value="C:plasma membrane"/>
    <property type="evidence" value="ECO:0007669"/>
    <property type="project" value="UniProtKB-SubCell"/>
</dbReference>
<evidence type="ECO:0000256" key="2">
    <source>
        <dbReference type="ARBA" id="ARBA00022448"/>
    </source>
</evidence>
<keyword evidence="6 7" id="KW-0472">Membrane</keyword>
<dbReference type="Pfam" id="PF00528">
    <property type="entry name" value="BPD_transp_1"/>
    <property type="match status" value="1"/>
</dbReference>
<name>A0A4R3LUL9_9BURK</name>
<comment type="subcellular location">
    <subcellularLocation>
        <location evidence="1 7">Cell membrane</location>
        <topology evidence="1 7">Multi-pass membrane protein</topology>
    </subcellularLocation>
</comment>
<feature type="transmembrane region" description="Helical" evidence="7">
    <location>
        <begin position="135"/>
        <end position="154"/>
    </location>
</feature>
<evidence type="ECO:0000256" key="1">
    <source>
        <dbReference type="ARBA" id="ARBA00004651"/>
    </source>
</evidence>
<evidence type="ECO:0000313" key="9">
    <source>
        <dbReference type="EMBL" id="TCT03716.1"/>
    </source>
</evidence>